<sequence length="145" mass="16401">MYHAIVRAKVRALWRTTGDGSGNYHPAVAMAAPDLRFRFIGDNILGAELHGPEAFADWFEKANQCFPGMRLGLTDMVVKGWPWNTTVVVRLRIEATLADGSAYENEGIQWVRIRWGRMVEDTVLEDTLRLQQAWRRQEAAAKADG</sequence>
<comment type="caution">
    <text evidence="2">The sequence shown here is derived from an EMBL/GenBank/DDBJ whole genome shotgun (WGS) entry which is preliminary data.</text>
</comment>
<gene>
    <name evidence="2" type="ORF">GCM10010449_34140</name>
</gene>
<proteinExistence type="predicted"/>
<dbReference type="InterPro" id="IPR037401">
    <property type="entry name" value="SnoaL-like"/>
</dbReference>
<evidence type="ECO:0000259" key="1">
    <source>
        <dbReference type="Pfam" id="PF12680"/>
    </source>
</evidence>
<dbReference type="SUPFAM" id="SSF54427">
    <property type="entry name" value="NTF2-like"/>
    <property type="match status" value="1"/>
</dbReference>
<dbReference type="Proteomes" id="UP001501637">
    <property type="component" value="Unassembled WGS sequence"/>
</dbReference>
<protein>
    <submittedName>
        <fullName evidence="2">Nuclear transport factor 2 family protein</fullName>
    </submittedName>
</protein>
<dbReference type="RefSeq" id="WP_344521820.1">
    <property type="nucleotide sequence ID" value="NZ_BAAAUG010000055.1"/>
</dbReference>
<evidence type="ECO:0000313" key="2">
    <source>
        <dbReference type="EMBL" id="GAA3108622.1"/>
    </source>
</evidence>
<dbReference type="InterPro" id="IPR032710">
    <property type="entry name" value="NTF2-like_dom_sf"/>
</dbReference>
<name>A0ABP6MF97_9ACTN</name>
<organism evidence="2 3">
    <name type="scientific">Streptomyces rectiviolaceus</name>
    <dbReference type="NCBI Taxonomy" id="332591"/>
    <lineage>
        <taxon>Bacteria</taxon>
        <taxon>Bacillati</taxon>
        <taxon>Actinomycetota</taxon>
        <taxon>Actinomycetes</taxon>
        <taxon>Kitasatosporales</taxon>
        <taxon>Streptomycetaceae</taxon>
        <taxon>Streptomyces</taxon>
    </lineage>
</organism>
<evidence type="ECO:0000313" key="3">
    <source>
        <dbReference type="Proteomes" id="UP001501637"/>
    </source>
</evidence>
<dbReference type="Gene3D" id="3.10.450.50">
    <property type="match status" value="1"/>
</dbReference>
<dbReference type="Pfam" id="PF12680">
    <property type="entry name" value="SnoaL_2"/>
    <property type="match status" value="1"/>
</dbReference>
<feature type="domain" description="SnoaL-like" evidence="1">
    <location>
        <begin position="21"/>
        <end position="120"/>
    </location>
</feature>
<accession>A0ABP6MF97</accession>
<dbReference type="EMBL" id="BAAAUG010000055">
    <property type="protein sequence ID" value="GAA3108622.1"/>
    <property type="molecule type" value="Genomic_DNA"/>
</dbReference>
<keyword evidence="3" id="KW-1185">Reference proteome</keyword>
<reference evidence="3" key="1">
    <citation type="journal article" date="2019" name="Int. J. Syst. Evol. Microbiol.">
        <title>The Global Catalogue of Microorganisms (GCM) 10K type strain sequencing project: providing services to taxonomists for standard genome sequencing and annotation.</title>
        <authorList>
            <consortium name="The Broad Institute Genomics Platform"/>
            <consortium name="The Broad Institute Genome Sequencing Center for Infectious Disease"/>
            <person name="Wu L."/>
            <person name="Ma J."/>
        </authorList>
    </citation>
    <scope>NUCLEOTIDE SEQUENCE [LARGE SCALE GENOMIC DNA]</scope>
    <source>
        <strain evidence="3">JCM 9092</strain>
    </source>
</reference>